<keyword evidence="3" id="KW-1185">Reference proteome</keyword>
<feature type="transmembrane region" description="Helical" evidence="1">
    <location>
        <begin position="7"/>
        <end position="32"/>
    </location>
</feature>
<keyword evidence="1" id="KW-1133">Transmembrane helix</keyword>
<dbReference type="CDD" id="cd00882">
    <property type="entry name" value="Ras_like_GTPase"/>
    <property type="match status" value="1"/>
</dbReference>
<gene>
    <name evidence="2" type="ORF">R9Z33_02880</name>
</gene>
<keyword evidence="1" id="KW-0472">Membrane</keyword>
<reference evidence="2 3" key="1">
    <citation type="submission" date="2023-11" db="EMBL/GenBank/DDBJ databases">
        <title>Arctic aerobic anoxygenic photoheterotroph Sediminicoccus rosea KRV36 adapts its photosynthesis to long days of polar summer.</title>
        <authorList>
            <person name="Tomasch J."/>
            <person name="Kopejtka K."/>
            <person name="Bily T."/>
            <person name="Gardiner A.T."/>
            <person name="Gardian Z."/>
            <person name="Shivaramu S."/>
            <person name="Koblizek M."/>
            <person name="Engelhardt F."/>
            <person name="Kaftan D."/>
        </authorList>
    </citation>
    <scope>NUCLEOTIDE SEQUENCE [LARGE SCALE GENOMIC DNA]</scope>
    <source>
        <strain evidence="2 3">R-30</strain>
    </source>
</reference>
<evidence type="ECO:0000313" key="2">
    <source>
        <dbReference type="EMBL" id="WPB85826.1"/>
    </source>
</evidence>
<keyword evidence="1" id="KW-0812">Transmembrane</keyword>
<feature type="transmembrane region" description="Helical" evidence="1">
    <location>
        <begin position="38"/>
        <end position="59"/>
    </location>
</feature>
<dbReference type="Proteomes" id="UP001305521">
    <property type="component" value="Chromosome"/>
</dbReference>
<dbReference type="RefSeq" id="WP_318649805.1">
    <property type="nucleotide sequence ID" value="NZ_CP137852.1"/>
</dbReference>
<evidence type="ECO:0000256" key="1">
    <source>
        <dbReference type="SAM" id="Phobius"/>
    </source>
</evidence>
<protein>
    <submittedName>
        <fullName evidence="2">GTPase domain-containing protein</fullName>
    </submittedName>
</protein>
<dbReference type="InterPro" id="IPR027417">
    <property type="entry name" value="P-loop_NTPase"/>
</dbReference>
<name>A0ABZ0PK60_9PROT</name>
<dbReference type="SUPFAM" id="SSF52540">
    <property type="entry name" value="P-loop containing nucleoside triphosphate hydrolases"/>
    <property type="match status" value="1"/>
</dbReference>
<dbReference type="EMBL" id="CP137852">
    <property type="protein sequence ID" value="WPB85826.1"/>
    <property type="molecule type" value="Genomic_DNA"/>
</dbReference>
<dbReference type="Gene3D" id="3.40.50.300">
    <property type="entry name" value="P-loop containing nucleotide triphosphate hydrolases"/>
    <property type="match status" value="1"/>
</dbReference>
<proteinExistence type="predicted"/>
<organism evidence="2 3">
    <name type="scientific">Sediminicoccus rosea</name>
    <dbReference type="NCBI Taxonomy" id="1225128"/>
    <lineage>
        <taxon>Bacteria</taxon>
        <taxon>Pseudomonadati</taxon>
        <taxon>Pseudomonadota</taxon>
        <taxon>Alphaproteobacteria</taxon>
        <taxon>Acetobacterales</taxon>
        <taxon>Roseomonadaceae</taxon>
        <taxon>Sediminicoccus</taxon>
    </lineage>
</organism>
<evidence type="ECO:0000313" key="3">
    <source>
        <dbReference type="Proteomes" id="UP001305521"/>
    </source>
</evidence>
<accession>A0ABZ0PK60</accession>
<sequence length="476" mass="51452">MAWLRRYWLEVTLATLLALPWLALFGLGFLWLWQNGGVLLWALASAVLGLLGVPLRILVRRRAEARMAEMKAADAFPTDGWNTEETEAWAKVQALARRTEPLDLDDRARAETLAWEVVELVANHFHPGQPDPMARVTLPEALLLTEQVAGRLRRWVIQWPGARRIRISDALWAQRMVDRYGAGARAAYTIGETLYRVGRMVNPLQAAAQEAARYATGATGSFLSENMRRRATTQLIQETGRAAIDLYSGRLRLSASELAALARADAADAEPEAPLRLLLAGQAGAGKSALLNALAGTPRARPGKRVLEHRVEAPGRPALNIADMPSLTTPAAFLREAARADVILYVAAADAPDRAPDQAALAALAAWAGQKARLRPPPVLVAMTRGDLAPAATPEALAHALALPEESVIPVRLPGGDIEPLWTALLSVRDAARLSRHERLLEEAAAPSLAAEAGQALRGGWGVVRGLLRREDKGGK</sequence>